<dbReference type="KEGG" id="bbr:BB3531"/>
<evidence type="ECO:0000256" key="1">
    <source>
        <dbReference type="SAM" id="MobiDB-lite"/>
    </source>
</evidence>
<dbReference type="eggNOG" id="ENOG502ZKBG">
    <property type="taxonomic scope" value="Bacteria"/>
</dbReference>
<evidence type="ECO:0000313" key="3">
    <source>
        <dbReference type="Proteomes" id="UP000001027"/>
    </source>
</evidence>
<dbReference type="AlphaFoldDB" id="A0A0H3LVQ3"/>
<evidence type="ECO:0000313" key="2">
    <source>
        <dbReference type="EMBL" id="CAE34025.1"/>
    </source>
</evidence>
<reference evidence="2 3" key="1">
    <citation type="journal article" date="2003" name="Nat. Genet.">
        <title>Comparative analysis of the genome sequences of Bordetella pertussis, Bordetella parapertussis and Bordetella bronchiseptica.</title>
        <authorList>
            <person name="Parkhill J."/>
            <person name="Sebaihia M."/>
            <person name="Preston A."/>
            <person name="Murphy L.D."/>
            <person name="Thomson N.R."/>
            <person name="Harris D.E."/>
            <person name="Holden M.T.G."/>
            <person name="Churcher C.M."/>
            <person name="Bentley S.D."/>
            <person name="Mungall K.L."/>
            <person name="Cerdeno-Tarraga A.-M."/>
            <person name="Temple L."/>
            <person name="James K.D."/>
            <person name="Harris B."/>
            <person name="Quail M.A."/>
            <person name="Achtman M."/>
            <person name="Atkin R."/>
            <person name="Baker S."/>
            <person name="Basham D."/>
            <person name="Bason N."/>
            <person name="Cherevach I."/>
            <person name="Chillingworth T."/>
            <person name="Collins M."/>
            <person name="Cronin A."/>
            <person name="Davis P."/>
            <person name="Doggett J."/>
            <person name="Feltwell T."/>
            <person name="Goble A."/>
            <person name="Hamlin N."/>
            <person name="Hauser H."/>
            <person name="Holroyd S."/>
            <person name="Jagels K."/>
            <person name="Leather S."/>
            <person name="Moule S."/>
            <person name="Norberczak H."/>
            <person name="O'Neil S."/>
            <person name="Ormond D."/>
            <person name="Price C."/>
            <person name="Rabbinowitsch E."/>
            <person name="Rutter S."/>
            <person name="Sanders M."/>
            <person name="Saunders D."/>
            <person name="Seeger K."/>
            <person name="Sharp S."/>
            <person name="Simmonds M."/>
            <person name="Skelton J."/>
            <person name="Squares R."/>
            <person name="Squares S."/>
            <person name="Stevens K."/>
            <person name="Unwin L."/>
            <person name="Whitehead S."/>
            <person name="Barrell B.G."/>
            <person name="Maskell D.J."/>
        </authorList>
    </citation>
    <scope>NUCLEOTIDE SEQUENCE [LARGE SCALE GENOMIC DNA]</scope>
    <source>
        <strain evidence="2 3">ATCC BAA-588 / NCTC 13252 / RB50</strain>
    </source>
</reference>
<dbReference type="Proteomes" id="UP000001027">
    <property type="component" value="Chromosome"/>
</dbReference>
<evidence type="ECO:0008006" key="4">
    <source>
        <dbReference type="Google" id="ProtNLM"/>
    </source>
</evidence>
<proteinExistence type="predicted"/>
<dbReference type="RefSeq" id="WP_010926841.1">
    <property type="nucleotide sequence ID" value="NC_002927.3"/>
</dbReference>
<name>A0A0H3LVQ3_BORBR</name>
<organism evidence="2 3">
    <name type="scientific">Bordetella bronchiseptica (strain ATCC BAA-588 / NCTC 13252 / RB50)</name>
    <name type="common">Alcaligenes bronchisepticus</name>
    <dbReference type="NCBI Taxonomy" id="257310"/>
    <lineage>
        <taxon>Bacteria</taxon>
        <taxon>Pseudomonadati</taxon>
        <taxon>Pseudomonadota</taxon>
        <taxon>Betaproteobacteria</taxon>
        <taxon>Burkholderiales</taxon>
        <taxon>Alcaligenaceae</taxon>
        <taxon>Bordetella</taxon>
    </lineage>
</organism>
<gene>
    <name evidence="2" type="ordered locus">BB3531</name>
</gene>
<dbReference type="EMBL" id="BX640447">
    <property type="protein sequence ID" value="CAE34025.1"/>
    <property type="molecule type" value="Genomic_DNA"/>
</dbReference>
<protein>
    <recommendedName>
        <fullName evidence="4">DUF2256 domain-containing protein</fullName>
    </recommendedName>
</protein>
<accession>A0A0H3LVQ3</accession>
<sequence>MTSTAQYQCQACGSTFTARSADRARGWARFCSKSCKARKQEARTGQYRTYQERRDDDGCFPSPAEGDVQ</sequence>
<dbReference type="HOGENOM" id="CLU_2767648_0_0_4"/>
<feature type="region of interest" description="Disordered" evidence="1">
    <location>
        <begin position="46"/>
        <end position="69"/>
    </location>
</feature>